<dbReference type="HOGENOM" id="CLU_2740444_0_0_1"/>
<gene>
    <name evidence="2" type="ORF">K443DRAFT_535928</name>
</gene>
<reference evidence="2 3" key="1">
    <citation type="submission" date="2014-04" db="EMBL/GenBank/DDBJ databases">
        <authorList>
            <consortium name="DOE Joint Genome Institute"/>
            <person name="Kuo A."/>
            <person name="Kohler A."/>
            <person name="Nagy L.G."/>
            <person name="Floudas D."/>
            <person name="Copeland A."/>
            <person name="Barry K.W."/>
            <person name="Cichocki N."/>
            <person name="Veneault-Fourrey C."/>
            <person name="LaButti K."/>
            <person name="Lindquist E.A."/>
            <person name="Lipzen A."/>
            <person name="Lundell T."/>
            <person name="Morin E."/>
            <person name="Murat C."/>
            <person name="Sun H."/>
            <person name="Tunlid A."/>
            <person name="Henrissat B."/>
            <person name="Grigoriev I.V."/>
            <person name="Hibbett D.S."/>
            <person name="Martin F."/>
            <person name="Nordberg H.P."/>
            <person name="Cantor M.N."/>
            <person name="Hua S.X."/>
        </authorList>
    </citation>
    <scope>NUCLEOTIDE SEQUENCE [LARGE SCALE GENOMIC DNA]</scope>
    <source>
        <strain evidence="2 3">LaAM-08-1</strain>
    </source>
</reference>
<evidence type="ECO:0000256" key="1">
    <source>
        <dbReference type="SAM" id="MobiDB-lite"/>
    </source>
</evidence>
<proteinExistence type="predicted"/>
<feature type="compositionally biased region" description="Polar residues" evidence="1">
    <location>
        <begin position="47"/>
        <end position="64"/>
    </location>
</feature>
<sequence>MATNILSKRPGGDAAKALPKVVRNTISNSCRLNPKLLTSGEPVVPSLQRSSRSLPNAQRLQRSSRCLRIGS</sequence>
<organism evidence="2 3">
    <name type="scientific">Laccaria amethystina LaAM-08-1</name>
    <dbReference type="NCBI Taxonomy" id="1095629"/>
    <lineage>
        <taxon>Eukaryota</taxon>
        <taxon>Fungi</taxon>
        <taxon>Dikarya</taxon>
        <taxon>Basidiomycota</taxon>
        <taxon>Agaricomycotina</taxon>
        <taxon>Agaricomycetes</taxon>
        <taxon>Agaricomycetidae</taxon>
        <taxon>Agaricales</taxon>
        <taxon>Agaricineae</taxon>
        <taxon>Hydnangiaceae</taxon>
        <taxon>Laccaria</taxon>
    </lineage>
</organism>
<dbReference type="EMBL" id="KN838595">
    <property type="protein sequence ID" value="KIK02211.1"/>
    <property type="molecule type" value="Genomic_DNA"/>
</dbReference>
<protein>
    <submittedName>
        <fullName evidence="2">Uncharacterized protein</fullName>
    </submittedName>
</protein>
<feature type="region of interest" description="Disordered" evidence="1">
    <location>
        <begin position="37"/>
        <end position="71"/>
    </location>
</feature>
<dbReference type="Proteomes" id="UP000054477">
    <property type="component" value="Unassembled WGS sequence"/>
</dbReference>
<name>A0A0C9XBA8_9AGAR</name>
<keyword evidence="3" id="KW-1185">Reference proteome</keyword>
<accession>A0A0C9XBA8</accession>
<reference evidence="3" key="2">
    <citation type="submission" date="2015-01" db="EMBL/GenBank/DDBJ databases">
        <title>Evolutionary Origins and Diversification of the Mycorrhizal Mutualists.</title>
        <authorList>
            <consortium name="DOE Joint Genome Institute"/>
            <consortium name="Mycorrhizal Genomics Consortium"/>
            <person name="Kohler A."/>
            <person name="Kuo A."/>
            <person name="Nagy L.G."/>
            <person name="Floudas D."/>
            <person name="Copeland A."/>
            <person name="Barry K.W."/>
            <person name="Cichocki N."/>
            <person name="Veneault-Fourrey C."/>
            <person name="LaButti K."/>
            <person name="Lindquist E.A."/>
            <person name="Lipzen A."/>
            <person name="Lundell T."/>
            <person name="Morin E."/>
            <person name="Murat C."/>
            <person name="Riley R."/>
            <person name="Ohm R."/>
            <person name="Sun H."/>
            <person name="Tunlid A."/>
            <person name="Henrissat B."/>
            <person name="Grigoriev I.V."/>
            <person name="Hibbett D.S."/>
            <person name="Martin F."/>
        </authorList>
    </citation>
    <scope>NUCLEOTIDE SEQUENCE [LARGE SCALE GENOMIC DNA]</scope>
    <source>
        <strain evidence="3">LaAM-08-1</strain>
    </source>
</reference>
<evidence type="ECO:0000313" key="2">
    <source>
        <dbReference type="EMBL" id="KIK02211.1"/>
    </source>
</evidence>
<evidence type="ECO:0000313" key="3">
    <source>
        <dbReference type="Proteomes" id="UP000054477"/>
    </source>
</evidence>
<dbReference type="AlphaFoldDB" id="A0A0C9XBA8"/>